<evidence type="ECO:0000313" key="2">
    <source>
        <dbReference type="EnsemblMetazoa" id="ACOM032432-PA.1"/>
    </source>
</evidence>
<dbReference type="Proteomes" id="UP000075882">
    <property type="component" value="Unassembled WGS sequence"/>
</dbReference>
<protein>
    <submittedName>
        <fullName evidence="2">Uncharacterized protein</fullName>
    </submittedName>
</protein>
<feature type="compositionally biased region" description="Polar residues" evidence="1">
    <location>
        <begin position="27"/>
        <end position="43"/>
    </location>
</feature>
<accession>A0A8W7PK15</accession>
<name>A0A8W7PK15_ANOCL</name>
<feature type="region of interest" description="Disordered" evidence="1">
    <location>
        <begin position="27"/>
        <end position="48"/>
    </location>
</feature>
<evidence type="ECO:0000256" key="1">
    <source>
        <dbReference type="SAM" id="MobiDB-lite"/>
    </source>
</evidence>
<organism evidence="2">
    <name type="scientific">Anopheles coluzzii</name>
    <name type="common">African malaria mosquito</name>
    <dbReference type="NCBI Taxonomy" id="1518534"/>
    <lineage>
        <taxon>Eukaryota</taxon>
        <taxon>Metazoa</taxon>
        <taxon>Ecdysozoa</taxon>
        <taxon>Arthropoda</taxon>
        <taxon>Hexapoda</taxon>
        <taxon>Insecta</taxon>
        <taxon>Pterygota</taxon>
        <taxon>Neoptera</taxon>
        <taxon>Endopterygota</taxon>
        <taxon>Diptera</taxon>
        <taxon>Nematocera</taxon>
        <taxon>Culicoidea</taxon>
        <taxon>Culicidae</taxon>
        <taxon>Anophelinae</taxon>
        <taxon>Anopheles</taxon>
    </lineage>
</organism>
<dbReference type="EnsemblMetazoa" id="ACOM032432-RA">
    <property type="protein sequence ID" value="ACOM032432-PA.1"/>
    <property type="gene ID" value="ACOM032432"/>
</dbReference>
<reference evidence="2" key="1">
    <citation type="submission" date="2022-08" db="UniProtKB">
        <authorList>
            <consortium name="EnsemblMetazoa"/>
        </authorList>
    </citation>
    <scope>IDENTIFICATION</scope>
</reference>
<dbReference type="AlphaFoldDB" id="A0A8W7PK15"/>
<sequence>MVEKVTLDQGSVEWSRPSRMVAVYTSIQPQTSQKQHRNPNPDQRQYHHRVERKRIDRIHPQPQYPLRNRHLAPRPHDRHTVPAAKVERRILRIVKRNHLQLPCPDLMERGRPNTVRTLERNRSRDSIKLEQIELAQQLLSDIVPRVVVIGQPDPVRHRLGPGPFGTAQCQRHRPHRILETIIKFSTAVSSAREVHGALPVSGKSPANHQDEMYVSCSIQAYSAPLYPSSSPRRLMCCTASCAAASSLSPSRRAAPSLELNSNSPSIVTSRARRSLPAGRVRSNTVLMMFRLCSFVCTLDFRLAALSLASSVSKSTSSSSTISTTGT</sequence>
<proteinExistence type="predicted"/>